<evidence type="ECO:0000313" key="5">
    <source>
        <dbReference type="Proteomes" id="UP000284177"/>
    </source>
</evidence>
<keyword evidence="2" id="KW-0472">Membrane</keyword>
<feature type="compositionally biased region" description="Basic and acidic residues" evidence="1">
    <location>
        <begin position="868"/>
        <end position="892"/>
    </location>
</feature>
<evidence type="ECO:0000256" key="2">
    <source>
        <dbReference type="SAM" id="Phobius"/>
    </source>
</evidence>
<proteinExistence type="predicted"/>
<keyword evidence="2" id="KW-0812">Transmembrane</keyword>
<dbReference type="AlphaFoldDB" id="A0A419SZ61"/>
<feature type="transmembrane region" description="Helical" evidence="2">
    <location>
        <begin position="821"/>
        <end position="839"/>
    </location>
</feature>
<dbReference type="Pfam" id="PF13519">
    <property type="entry name" value="VWA_2"/>
    <property type="match status" value="1"/>
</dbReference>
<dbReference type="PANTHER" id="PTHR37947:SF2">
    <property type="entry name" value="VON WILLEBRAND FACTOR TYPE A"/>
    <property type="match status" value="1"/>
</dbReference>
<protein>
    <recommendedName>
        <fullName evidence="3">VWFA domain-containing protein</fullName>
    </recommendedName>
</protein>
<feature type="region of interest" description="Disordered" evidence="1">
    <location>
        <begin position="854"/>
        <end position="902"/>
    </location>
</feature>
<organism evidence="4 5">
    <name type="scientific">Thermohalobacter berrensis</name>
    <dbReference type="NCBI Taxonomy" id="99594"/>
    <lineage>
        <taxon>Bacteria</taxon>
        <taxon>Bacillati</taxon>
        <taxon>Bacillota</taxon>
        <taxon>Tissierellia</taxon>
        <taxon>Tissierellales</taxon>
        <taxon>Thermohalobacteraceae</taxon>
        <taxon>Thermohalobacter</taxon>
    </lineage>
</organism>
<dbReference type="EMBL" id="MCIB01000034">
    <property type="protein sequence ID" value="RKD30553.1"/>
    <property type="molecule type" value="Genomic_DNA"/>
</dbReference>
<dbReference type="RefSeq" id="WP_120170013.1">
    <property type="nucleotide sequence ID" value="NZ_MCIB01000034.1"/>
</dbReference>
<feature type="transmembrane region" description="Helical" evidence="2">
    <location>
        <begin position="6"/>
        <end position="26"/>
    </location>
</feature>
<dbReference type="OrthoDB" id="9781333at2"/>
<dbReference type="Gene3D" id="3.40.50.880">
    <property type="match status" value="1"/>
</dbReference>
<evidence type="ECO:0000256" key="1">
    <source>
        <dbReference type="SAM" id="MobiDB-lite"/>
    </source>
</evidence>
<reference evidence="4 5" key="1">
    <citation type="submission" date="2016-08" db="EMBL/GenBank/DDBJ databases">
        <title>Novel Firmicutes and Novel Genomes.</title>
        <authorList>
            <person name="Poppleton D.I."/>
            <person name="Gribaldo S."/>
        </authorList>
    </citation>
    <scope>NUCLEOTIDE SEQUENCE [LARGE SCALE GENOMIC DNA]</scope>
    <source>
        <strain evidence="4 5">CTT3</strain>
    </source>
</reference>
<dbReference type="Gene3D" id="3.40.50.410">
    <property type="entry name" value="von Willebrand factor, type A domain"/>
    <property type="match status" value="2"/>
</dbReference>
<name>A0A419SZ61_9FIRM</name>
<sequence>MDISLKNPFLLFLIPLSTIFIFYTSNNLNRMSKAKKRAILGIRTLIFILLILSISGLTLKSYVDTVTTIFAVDLSESTTKNHNDFINFINDSLEYTTKKDRVGIVTFGEEGEVENTLTDRLDLTEFQTNPGNNFTNIEDGLRLSRLLIPNGTKKRIVLFTDGEENIGNSIKEGSLIKYNDIDFKIYRVDSELKSEVQIKKIEVPDKLYENQKFDINVHIWSNVKTRGKLTLYSDRVKIGEEEVVIEKGENRFVFKDKATSSGLKSYRALITPEDDTKTVNNSYSTFSEVKGRPRILLVDDTSNGGREINKILKQSNIGVDYIKAREAPHSLSELLKYKSIVMCDVSLENLNNDFINALKIYVRDYGRGLFVTGGENSYALGGYYKTPLEEILPVNMEMKIDGKVPNLALMLIIDKSGSMGSEQYGVSKIELAKEAAIKALDSLKIKDKIGVIAFDDSTERVVKLRNTDDREKIKELIGTLRAEGGTSIIPALEEAYNSLKDADTKLKHIILLTDGQAEKHGYEKLINDMKKVGITISTVAVGQGADTYLLEDLANKGKGRYYYVDEASNIPKIFTKEAFLASKAYINNRTFTPLIGQYHEVLDVFSKGLLNLDGYIGTSPKGRAEVILWSDKEDPILAIWQYGLGKSAAWMSDMNGKWTMEYLNSNEGIEFFKRIVEWTFSNLENNKGLSITSNLEGNKVKISAKDRNNFNQEYETKALIITPNLEKRQINLDLSKPGEYYGEITIDKKGVYLIKVNQSKEGKRVKTANHAIAVNYSKEYDYSTSRNILKQLSVTSGGKFITDPKEVFKGNLKEVYGIKDLSRAFLIIVLVLFILDIAIRRLNISIRFNPLDNRKKDESKKTKNISKKKVESKKELNKTEGQREKQKLDTSRLIKAKNKRKR</sequence>
<gene>
    <name evidence="4" type="ORF">BET03_04235</name>
</gene>
<comment type="caution">
    <text evidence="4">The sequence shown here is derived from an EMBL/GenBank/DDBJ whole genome shotgun (WGS) entry which is preliminary data.</text>
</comment>
<dbReference type="InterPro" id="IPR036465">
    <property type="entry name" value="vWFA_dom_sf"/>
</dbReference>
<evidence type="ECO:0000313" key="4">
    <source>
        <dbReference type="EMBL" id="RKD30553.1"/>
    </source>
</evidence>
<keyword evidence="5" id="KW-1185">Reference proteome</keyword>
<dbReference type="CDD" id="cd00198">
    <property type="entry name" value="vWFA"/>
    <property type="match status" value="1"/>
</dbReference>
<dbReference type="SUPFAM" id="SSF52317">
    <property type="entry name" value="Class I glutamine amidotransferase-like"/>
    <property type="match status" value="1"/>
</dbReference>
<feature type="domain" description="VWFA" evidence="3">
    <location>
        <begin position="408"/>
        <end position="578"/>
    </location>
</feature>
<dbReference type="Proteomes" id="UP000284177">
    <property type="component" value="Unassembled WGS sequence"/>
</dbReference>
<evidence type="ECO:0000259" key="3">
    <source>
        <dbReference type="PROSITE" id="PS50234"/>
    </source>
</evidence>
<dbReference type="Pfam" id="PF00092">
    <property type="entry name" value="VWA"/>
    <property type="match status" value="1"/>
</dbReference>
<dbReference type="PANTHER" id="PTHR37947">
    <property type="entry name" value="BLL2462 PROTEIN"/>
    <property type="match status" value="1"/>
</dbReference>
<feature type="transmembrane region" description="Helical" evidence="2">
    <location>
        <begin position="38"/>
        <end position="59"/>
    </location>
</feature>
<dbReference type="InterPro" id="IPR002035">
    <property type="entry name" value="VWF_A"/>
</dbReference>
<accession>A0A419SZ61</accession>
<dbReference type="PROSITE" id="PS50234">
    <property type="entry name" value="VWFA"/>
    <property type="match status" value="1"/>
</dbReference>
<dbReference type="SMART" id="SM00327">
    <property type="entry name" value="VWA"/>
    <property type="match status" value="2"/>
</dbReference>
<dbReference type="SUPFAM" id="SSF53300">
    <property type="entry name" value="vWA-like"/>
    <property type="match status" value="2"/>
</dbReference>
<keyword evidence="2" id="KW-1133">Transmembrane helix</keyword>
<dbReference type="InterPro" id="IPR029062">
    <property type="entry name" value="Class_I_gatase-like"/>
</dbReference>